<organism evidence="2 3">
    <name type="scientific">Parathielavia hyrcaniae</name>
    <dbReference type="NCBI Taxonomy" id="113614"/>
    <lineage>
        <taxon>Eukaryota</taxon>
        <taxon>Fungi</taxon>
        <taxon>Dikarya</taxon>
        <taxon>Ascomycota</taxon>
        <taxon>Pezizomycotina</taxon>
        <taxon>Sordariomycetes</taxon>
        <taxon>Sordariomycetidae</taxon>
        <taxon>Sordariales</taxon>
        <taxon>Chaetomiaceae</taxon>
        <taxon>Parathielavia</taxon>
    </lineage>
</organism>
<feature type="chain" id="PRO_5042956938" description="Extracellular membrane protein CFEM domain-containing protein" evidence="1">
    <location>
        <begin position="20"/>
        <end position="274"/>
    </location>
</feature>
<keyword evidence="3" id="KW-1185">Reference proteome</keyword>
<dbReference type="Proteomes" id="UP001305647">
    <property type="component" value="Unassembled WGS sequence"/>
</dbReference>
<reference evidence="2" key="1">
    <citation type="journal article" date="2023" name="Mol. Phylogenet. Evol.">
        <title>Genome-scale phylogeny and comparative genomics of the fungal order Sordariales.</title>
        <authorList>
            <person name="Hensen N."/>
            <person name="Bonometti L."/>
            <person name="Westerberg I."/>
            <person name="Brannstrom I.O."/>
            <person name="Guillou S."/>
            <person name="Cros-Aarteil S."/>
            <person name="Calhoun S."/>
            <person name="Haridas S."/>
            <person name="Kuo A."/>
            <person name="Mondo S."/>
            <person name="Pangilinan J."/>
            <person name="Riley R."/>
            <person name="LaButti K."/>
            <person name="Andreopoulos B."/>
            <person name="Lipzen A."/>
            <person name="Chen C."/>
            <person name="Yan M."/>
            <person name="Daum C."/>
            <person name="Ng V."/>
            <person name="Clum A."/>
            <person name="Steindorff A."/>
            <person name="Ohm R.A."/>
            <person name="Martin F."/>
            <person name="Silar P."/>
            <person name="Natvig D.O."/>
            <person name="Lalanne C."/>
            <person name="Gautier V."/>
            <person name="Ament-Velasquez S.L."/>
            <person name="Kruys A."/>
            <person name="Hutchinson M.I."/>
            <person name="Powell A.J."/>
            <person name="Barry K."/>
            <person name="Miller A.N."/>
            <person name="Grigoriev I.V."/>
            <person name="Debuchy R."/>
            <person name="Gladieux P."/>
            <person name="Hiltunen Thoren M."/>
            <person name="Johannesson H."/>
        </authorList>
    </citation>
    <scope>NUCLEOTIDE SEQUENCE</scope>
    <source>
        <strain evidence="2">CBS 757.83</strain>
    </source>
</reference>
<sequence length="274" mass="29582">MRSTTIAAVFVAGFSPVQAMGRSLVGAHLQRRECPDDPTQGTPACNKLMDILTPCSESTTKEDTVACFCVQNVLNLMVECKGEVRECAGGYAFDADHDESIALWREKCDQYLTFTPTTPVLTSLTTVIDVEECTSIVEACLRRDAGVSSCSQSHSANAEEQVSCLCRPSQLWAASRCFVDRTDCAFKMESIALSRVPEYRSCSPSGWVDPGITQTANNSAAITSYHSPTPTPTLSTLSFGPAVTTTQTQSAAIQRWAVVPLLVLVAPLVGFCFR</sequence>
<evidence type="ECO:0000256" key="1">
    <source>
        <dbReference type="SAM" id="SignalP"/>
    </source>
</evidence>
<evidence type="ECO:0000313" key="3">
    <source>
        <dbReference type="Proteomes" id="UP001305647"/>
    </source>
</evidence>
<dbReference type="AlphaFoldDB" id="A0AAN6T1H7"/>
<dbReference type="EMBL" id="MU863639">
    <property type="protein sequence ID" value="KAK4100619.1"/>
    <property type="molecule type" value="Genomic_DNA"/>
</dbReference>
<name>A0AAN6T1H7_9PEZI</name>
<accession>A0AAN6T1H7</accession>
<evidence type="ECO:0008006" key="4">
    <source>
        <dbReference type="Google" id="ProtNLM"/>
    </source>
</evidence>
<gene>
    <name evidence="2" type="ORF">N658DRAFT_91118</name>
</gene>
<comment type="caution">
    <text evidence="2">The sequence shown here is derived from an EMBL/GenBank/DDBJ whole genome shotgun (WGS) entry which is preliminary data.</text>
</comment>
<feature type="signal peptide" evidence="1">
    <location>
        <begin position="1"/>
        <end position="19"/>
    </location>
</feature>
<proteinExistence type="predicted"/>
<reference evidence="2" key="2">
    <citation type="submission" date="2023-05" db="EMBL/GenBank/DDBJ databases">
        <authorList>
            <consortium name="Lawrence Berkeley National Laboratory"/>
            <person name="Steindorff A."/>
            <person name="Hensen N."/>
            <person name="Bonometti L."/>
            <person name="Westerberg I."/>
            <person name="Brannstrom I.O."/>
            <person name="Guillou S."/>
            <person name="Cros-Aarteil S."/>
            <person name="Calhoun S."/>
            <person name="Haridas S."/>
            <person name="Kuo A."/>
            <person name="Mondo S."/>
            <person name="Pangilinan J."/>
            <person name="Riley R."/>
            <person name="Labutti K."/>
            <person name="Andreopoulos B."/>
            <person name="Lipzen A."/>
            <person name="Chen C."/>
            <person name="Yanf M."/>
            <person name="Daum C."/>
            <person name="Ng V."/>
            <person name="Clum A."/>
            <person name="Ohm R."/>
            <person name="Martin F."/>
            <person name="Silar P."/>
            <person name="Natvig D."/>
            <person name="Lalanne C."/>
            <person name="Gautier V."/>
            <person name="Ament-Velasquez S.L."/>
            <person name="Kruys A."/>
            <person name="Hutchinson M.I."/>
            <person name="Powell A.J."/>
            <person name="Barry K."/>
            <person name="Miller A.N."/>
            <person name="Grigoriev I.V."/>
            <person name="Debuchy R."/>
            <person name="Gladieux P."/>
            <person name="Thoren M.H."/>
            <person name="Johannesson H."/>
        </authorList>
    </citation>
    <scope>NUCLEOTIDE SEQUENCE</scope>
    <source>
        <strain evidence="2">CBS 757.83</strain>
    </source>
</reference>
<evidence type="ECO:0000313" key="2">
    <source>
        <dbReference type="EMBL" id="KAK4100619.1"/>
    </source>
</evidence>
<protein>
    <recommendedName>
        <fullName evidence="4">Extracellular membrane protein CFEM domain-containing protein</fullName>
    </recommendedName>
</protein>
<keyword evidence="1" id="KW-0732">Signal</keyword>